<evidence type="ECO:0000313" key="2">
    <source>
        <dbReference type="EMBL" id="KAF6300461.1"/>
    </source>
</evidence>
<dbReference type="InterPro" id="IPR044294">
    <property type="entry name" value="Lipase-like"/>
</dbReference>
<feature type="chain" id="PRO_5029464669" evidence="1">
    <location>
        <begin position="17"/>
        <end position="214"/>
    </location>
</feature>
<dbReference type="VEuPathDB" id="HostDB:GeneID_118670896"/>
<keyword evidence="3" id="KW-1185">Reference proteome</keyword>
<gene>
    <name evidence="2" type="ORF">mMyoMyo1_004797</name>
</gene>
<dbReference type="PANTHER" id="PTHR12482">
    <property type="entry name" value="LIPASE ROG1-RELATED-RELATED"/>
    <property type="match status" value="1"/>
</dbReference>
<dbReference type="PANTHER" id="PTHR12482:SF3">
    <property type="entry name" value="PROTEIN FAM135B"/>
    <property type="match status" value="1"/>
</dbReference>
<protein>
    <submittedName>
        <fullName evidence="2">Family with sequence similarity 135 member B</fullName>
    </submittedName>
</protein>
<organism evidence="2 3">
    <name type="scientific">Myotis myotis</name>
    <name type="common">Greater mouse-eared bat</name>
    <name type="synonym">Vespertilio myotis</name>
    <dbReference type="NCBI Taxonomy" id="51298"/>
    <lineage>
        <taxon>Eukaryota</taxon>
        <taxon>Metazoa</taxon>
        <taxon>Chordata</taxon>
        <taxon>Craniata</taxon>
        <taxon>Vertebrata</taxon>
        <taxon>Euteleostomi</taxon>
        <taxon>Mammalia</taxon>
        <taxon>Eutheria</taxon>
        <taxon>Laurasiatheria</taxon>
        <taxon>Chiroptera</taxon>
        <taxon>Yangochiroptera</taxon>
        <taxon>Vespertilionidae</taxon>
        <taxon>Myotis</taxon>
    </lineage>
</organism>
<keyword evidence="1" id="KW-0732">Signal</keyword>
<name>A0A7J7TIE6_MYOMY</name>
<comment type="caution">
    <text evidence="2">The sequence shown here is derived from an EMBL/GenBank/DDBJ whole genome shotgun (WGS) entry which is preliminary data.</text>
</comment>
<accession>A0A7J7TIE6</accession>
<evidence type="ECO:0000313" key="3">
    <source>
        <dbReference type="Proteomes" id="UP000527355"/>
    </source>
</evidence>
<sequence length="214" mass="24432">MFDYFHLSVISVTVHAALVALQQPLISFTRPGRGSWLGKGSPDAGPEQSSLSLENLVFGAGYCKPTSSEGSFYVPSENCMQRAHKWHRGLCLLLLHAYRGLRAYFLLIMRDVPELPHMELESLAVEETLNRLCLELQMLNNPEKIAEQISKDLAWLAAHLTALWTQFLDTVTLHSHVTAFLTQEHHTLRVRRFSEAFFYMEHHKLAVLTFQENL</sequence>
<proteinExistence type="predicted"/>
<dbReference type="AlphaFoldDB" id="A0A7J7TIE6"/>
<feature type="signal peptide" evidence="1">
    <location>
        <begin position="1"/>
        <end position="16"/>
    </location>
</feature>
<reference evidence="2 3" key="1">
    <citation type="journal article" date="2020" name="Nature">
        <title>Six reference-quality genomes reveal evolution of bat adaptations.</title>
        <authorList>
            <person name="Jebb D."/>
            <person name="Huang Z."/>
            <person name="Pippel M."/>
            <person name="Hughes G.M."/>
            <person name="Lavrichenko K."/>
            <person name="Devanna P."/>
            <person name="Winkler S."/>
            <person name="Jermiin L.S."/>
            <person name="Skirmuntt E.C."/>
            <person name="Katzourakis A."/>
            <person name="Burkitt-Gray L."/>
            <person name="Ray D.A."/>
            <person name="Sullivan K.A.M."/>
            <person name="Roscito J.G."/>
            <person name="Kirilenko B.M."/>
            <person name="Davalos L.M."/>
            <person name="Corthals A.P."/>
            <person name="Power M.L."/>
            <person name="Jones G."/>
            <person name="Ransome R.D."/>
            <person name="Dechmann D.K.N."/>
            <person name="Locatelli A.G."/>
            <person name="Puechmaille S.J."/>
            <person name="Fedrigo O."/>
            <person name="Jarvis E.D."/>
            <person name="Hiller M."/>
            <person name="Vernes S.C."/>
            <person name="Myers E.W."/>
            <person name="Teeling E.C."/>
        </authorList>
    </citation>
    <scope>NUCLEOTIDE SEQUENCE [LARGE SCALE GENOMIC DNA]</scope>
    <source>
        <strain evidence="2">MMyoMyo1</strain>
        <tissue evidence="2">Flight muscle</tissue>
    </source>
</reference>
<dbReference type="Proteomes" id="UP000527355">
    <property type="component" value="Unassembled WGS sequence"/>
</dbReference>
<dbReference type="EMBL" id="JABWUV010000016">
    <property type="protein sequence ID" value="KAF6300461.1"/>
    <property type="molecule type" value="Genomic_DNA"/>
</dbReference>
<evidence type="ECO:0000256" key="1">
    <source>
        <dbReference type="SAM" id="SignalP"/>
    </source>
</evidence>